<dbReference type="InterPro" id="IPR013422">
    <property type="entry name" value="CRISPR-assoc_prot_Cas5_N"/>
</dbReference>
<comment type="caution">
    <text evidence="3">The sequence shown here is derived from an EMBL/GenBank/DDBJ whole genome shotgun (WGS) entry which is preliminary data.</text>
</comment>
<dbReference type="Proteomes" id="UP001595846">
    <property type="component" value="Unassembled WGS sequence"/>
</dbReference>
<keyword evidence="1" id="KW-0051">Antiviral defense</keyword>
<feature type="region of interest" description="Disordered" evidence="2">
    <location>
        <begin position="1"/>
        <end position="26"/>
    </location>
</feature>
<dbReference type="InterPro" id="IPR013421">
    <property type="entry name" value="CRISPR-assoc_prot_Cas5_HALMA"/>
</dbReference>
<dbReference type="AlphaFoldDB" id="A0ABD5NPI9"/>
<name>A0ABD5NPI9_9EURY</name>
<dbReference type="GeneID" id="73901786"/>
<reference evidence="3 4" key="1">
    <citation type="journal article" date="2019" name="Int. J. Syst. Evol. Microbiol.">
        <title>The Global Catalogue of Microorganisms (GCM) 10K type strain sequencing project: providing services to taxonomists for standard genome sequencing and annotation.</title>
        <authorList>
            <consortium name="The Broad Institute Genomics Platform"/>
            <consortium name="The Broad Institute Genome Sequencing Center for Infectious Disease"/>
            <person name="Wu L."/>
            <person name="Ma J."/>
        </authorList>
    </citation>
    <scope>NUCLEOTIDE SEQUENCE [LARGE SCALE GENOMIC DNA]</scope>
    <source>
        <strain evidence="3 4">IBRC-M 10256</strain>
    </source>
</reference>
<evidence type="ECO:0000313" key="4">
    <source>
        <dbReference type="Proteomes" id="UP001595846"/>
    </source>
</evidence>
<dbReference type="Gene3D" id="3.30.70.2660">
    <property type="match status" value="1"/>
</dbReference>
<dbReference type="EMBL" id="JBHSAQ010000007">
    <property type="protein sequence ID" value="MFC3958849.1"/>
    <property type="molecule type" value="Genomic_DNA"/>
</dbReference>
<dbReference type="NCBIfam" id="TIGR02593">
    <property type="entry name" value="CRISPR_cas5"/>
    <property type="match status" value="1"/>
</dbReference>
<organism evidence="3 4">
    <name type="scientific">Halovivax cerinus</name>
    <dbReference type="NCBI Taxonomy" id="1487865"/>
    <lineage>
        <taxon>Archaea</taxon>
        <taxon>Methanobacteriati</taxon>
        <taxon>Methanobacteriota</taxon>
        <taxon>Stenosarchaea group</taxon>
        <taxon>Halobacteria</taxon>
        <taxon>Halobacteriales</taxon>
        <taxon>Natrialbaceae</taxon>
        <taxon>Halovivax</taxon>
    </lineage>
</organism>
<dbReference type="GO" id="GO:0051607">
    <property type="term" value="P:defense response to virus"/>
    <property type="evidence" value="ECO:0007669"/>
    <property type="project" value="UniProtKB-KW"/>
</dbReference>
<keyword evidence="4" id="KW-1185">Reference proteome</keyword>
<evidence type="ECO:0000256" key="2">
    <source>
        <dbReference type="SAM" id="MobiDB-lite"/>
    </source>
</evidence>
<feature type="region of interest" description="Disordered" evidence="2">
    <location>
        <begin position="105"/>
        <end position="130"/>
    </location>
</feature>
<gene>
    <name evidence="3" type="primary">cas5b</name>
    <name evidence="3" type="ORF">ACFOUR_10785</name>
</gene>
<protein>
    <submittedName>
        <fullName evidence="3">Type I-B CRISPR-associated protein Cas5b</fullName>
    </submittedName>
</protein>
<sequence length="285" mass="31238">MAKRDTASQAPIGDEIDVGSAPSVDGDGVPSKCLSFVLRSDWGHFRRIDRTVTKQTYRIPPRTTVAGLLAAIAGVSRDGYYDIFAPESSAVAITPVSPIRTVTQPTLGLGTHPGETMDSKGGSGKKTIRVKYPDSTDNRQIHSYELLVEPAYRIDVAVEDDRFYSVLKHRLETDTSFYPPSMGLSEFLAWTEPIDEENRFEYRPESVETGESVRVDSTVPDGIDEIVPQAGVAYDVERVPGYMEAHEGGRRTTGFIDYAFASGSLQIRSETVSPVDVNGHVVAFE</sequence>
<dbReference type="Pfam" id="PF09704">
    <property type="entry name" value="Cas_Cas5d"/>
    <property type="match status" value="1"/>
</dbReference>
<evidence type="ECO:0000256" key="1">
    <source>
        <dbReference type="ARBA" id="ARBA00023118"/>
    </source>
</evidence>
<accession>A0ABD5NPI9</accession>
<dbReference type="RefSeq" id="WP_256532683.1">
    <property type="nucleotide sequence ID" value="NZ_CP101824.1"/>
</dbReference>
<dbReference type="InterPro" id="IPR021124">
    <property type="entry name" value="CRISPR-assoc_prot_Cas5"/>
</dbReference>
<dbReference type="NCBIfam" id="TIGR02592">
    <property type="entry name" value="cas_Cas5h"/>
    <property type="match status" value="1"/>
</dbReference>
<proteinExistence type="predicted"/>
<evidence type="ECO:0000313" key="3">
    <source>
        <dbReference type="EMBL" id="MFC3958849.1"/>
    </source>
</evidence>